<name>A0A7J7JL85_BUGNE</name>
<dbReference type="InterPro" id="IPR029063">
    <property type="entry name" value="SAM-dependent_MTases_sf"/>
</dbReference>
<organism evidence="1 2">
    <name type="scientific">Bugula neritina</name>
    <name type="common">Brown bryozoan</name>
    <name type="synonym">Sertularia neritina</name>
    <dbReference type="NCBI Taxonomy" id="10212"/>
    <lineage>
        <taxon>Eukaryota</taxon>
        <taxon>Metazoa</taxon>
        <taxon>Spiralia</taxon>
        <taxon>Lophotrochozoa</taxon>
        <taxon>Bryozoa</taxon>
        <taxon>Gymnolaemata</taxon>
        <taxon>Cheilostomatida</taxon>
        <taxon>Flustrina</taxon>
        <taxon>Buguloidea</taxon>
        <taxon>Bugulidae</taxon>
        <taxon>Bugula</taxon>
    </lineage>
</organism>
<keyword evidence="2" id="KW-1185">Reference proteome</keyword>
<dbReference type="SUPFAM" id="SSF53335">
    <property type="entry name" value="S-adenosyl-L-methionine-dependent methyltransferases"/>
    <property type="match status" value="1"/>
</dbReference>
<evidence type="ECO:0000313" key="1">
    <source>
        <dbReference type="EMBL" id="KAF6026374.1"/>
    </source>
</evidence>
<dbReference type="Proteomes" id="UP000593567">
    <property type="component" value="Unassembled WGS sequence"/>
</dbReference>
<comment type="caution">
    <text evidence="1">The sequence shown here is derived from an EMBL/GenBank/DDBJ whole genome shotgun (WGS) entry which is preliminary data.</text>
</comment>
<dbReference type="OrthoDB" id="3647at2759"/>
<evidence type="ECO:0000313" key="2">
    <source>
        <dbReference type="Proteomes" id="UP000593567"/>
    </source>
</evidence>
<gene>
    <name evidence="1" type="ORF">EB796_015313</name>
</gene>
<dbReference type="AlphaFoldDB" id="A0A7J7JL85"/>
<reference evidence="1" key="1">
    <citation type="submission" date="2020-06" db="EMBL/GenBank/DDBJ databases">
        <title>Draft genome of Bugula neritina, a colonial animal packing powerful symbionts and potential medicines.</title>
        <authorList>
            <person name="Rayko M."/>
        </authorList>
    </citation>
    <scope>NUCLEOTIDE SEQUENCE [LARGE SCALE GENOMIC DNA]</scope>
    <source>
        <strain evidence="1">Kwan_BN1</strain>
    </source>
</reference>
<protein>
    <submittedName>
        <fullName evidence="1">WBSCR27</fullName>
    </submittedName>
</protein>
<proteinExistence type="predicted"/>
<accession>A0A7J7JL85</accession>
<dbReference type="EMBL" id="VXIV02002291">
    <property type="protein sequence ID" value="KAF6026374.1"/>
    <property type="molecule type" value="Genomic_DNA"/>
</dbReference>
<dbReference type="Gene3D" id="3.40.50.150">
    <property type="entry name" value="Vaccinia Virus protein VP39"/>
    <property type="match status" value="1"/>
</dbReference>
<sequence>MLANHRTGDKIASFWPQKAAEEDVFGLGYNIQGIEHLNMAAIKTAAQWNHVTKADVSKAEQEVYASPERIEFYSNNANTYEADMGLHGYSGPKVAAQAIHSLFKDRPNSHLLDIGCGTGLIAEELLSLGSYPNLEGLEPATGMKMVAEEKKLYKNIMQRFLYLNCGLEHSKFYMPWFTCYTAAFHP</sequence>